<organism evidence="2 3">
    <name type="scientific">Mycolicibacterium arenosum</name>
    <dbReference type="NCBI Taxonomy" id="2952157"/>
    <lineage>
        <taxon>Bacteria</taxon>
        <taxon>Bacillati</taxon>
        <taxon>Actinomycetota</taxon>
        <taxon>Actinomycetes</taxon>
        <taxon>Mycobacteriales</taxon>
        <taxon>Mycobacteriaceae</taxon>
        <taxon>Mycolicibacterium</taxon>
    </lineage>
</organism>
<sequence>MNTRACATALGLTAAATVLAFGGAAPASADSSGMAAEFPVGACIDYQNDHRNFDTEDILYVSAVSCTDPNRDYRVAQHGANFTQCDPGNTDFIYTTRDLVVLCVVNDRGPSWG</sequence>
<comment type="caution">
    <text evidence="2">The sequence shown here is derived from an EMBL/GenBank/DDBJ whole genome shotgun (WGS) entry which is preliminary data.</text>
</comment>
<evidence type="ECO:0000313" key="3">
    <source>
        <dbReference type="Proteomes" id="UP001651690"/>
    </source>
</evidence>
<accession>A0ABT1LZL6</accession>
<proteinExistence type="predicted"/>
<protein>
    <recommendedName>
        <fullName evidence="4">Secreted protein</fullName>
    </recommendedName>
</protein>
<dbReference type="Proteomes" id="UP001651690">
    <property type="component" value="Unassembled WGS sequence"/>
</dbReference>
<gene>
    <name evidence="2" type="ORF">NM203_06190</name>
</gene>
<dbReference type="EMBL" id="JANDBD010000002">
    <property type="protein sequence ID" value="MCP9271770.1"/>
    <property type="molecule type" value="Genomic_DNA"/>
</dbReference>
<name>A0ABT1LZL6_9MYCO</name>
<evidence type="ECO:0000313" key="2">
    <source>
        <dbReference type="EMBL" id="MCP9271770.1"/>
    </source>
</evidence>
<keyword evidence="1" id="KW-0732">Signal</keyword>
<dbReference type="RefSeq" id="WP_255058840.1">
    <property type="nucleotide sequence ID" value="NZ_JANDBD010000002.1"/>
</dbReference>
<evidence type="ECO:0008006" key="4">
    <source>
        <dbReference type="Google" id="ProtNLM"/>
    </source>
</evidence>
<evidence type="ECO:0000256" key="1">
    <source>
        <dbReference type="SAM" id="SignalP"/>
    </source>
</evidence>
<feature type="chain" id="PRO_5046702823" description="Secreted protein" evidence="1">
    <location>
        <begin position="21"/>
        <end position="113"/>
    </location>
</feature>
<keyword evidence="3" id="KW-1185">Reference proteome</keyword>
<feature type="signal peptide" evidence="1">
    <location>
        <begin position="1"/>
        <end position="20"/>
    </location>
</feature>
<reference evidence="2 3" key="1">
    <citation type="submission" date="2022-06" db="EMBL/GenBank/DDBJ databases">
        <title>Mycolicibacterium sp. CAU 1645 isolated from seawater.</title>
        <authorList>
            <person name="Kim W."/>
        </authorList>
    </citation>
    <scope>NUCLEOTIDE SEQUENCE [LARGE SCALE GENOMIC DNA]</scope>
    <source>
        <strain evidence="2 3">CAU 1645</strain>
    </source>
</reference>